<dbReference type="InterPro" id="IPR001633">
    <property type="entry name" value="EAL_dom"/>
</dbReference>
<evidence type="ECO:0000313" key="6">
    <source>
        <dbReference type="EMBL" id="PWI32984.1"/>
    </source>
</evidence>
<dbReference type="Gene3D" id="3.40.50.2300">
    <property type="match status" value="2"/>
</dbReference>
<keyword evidence="7" id="KW-1185">Reference proteome</keyword>
<dbReference type="InterPro" id="IPR043128">
    <property type="entry name" value="Rev_trsase/Diguanyl_cyclase"/>
</dbReference>
<dbReference type="NCBIfam" id="TIGR00229">
    <property type="entry name" value="sensory_box"/>
    <property type="match status" value="1"/>
</dbReference>
<dbReference type="OrthoDB" id="9816034at2"/>
<comment type="caution">
    <text evidence="6">The sequence shown here is derived from an EMBL/GenBank/DDBJ whole genome shotgun (WGS) entry which is preliminary data.</text>
</comment>
<evidence type="ECO:0000256" key="1">
    <source>
        <dbReference type="SAM" id="Phobius"/>
    </source>
</evidence>
<evidence type="ECO:0000259" key="2">
    <source>
        <dbReference type="PROSITE" id="PS50112"/>
    </source>
</evidence>
<gene>
    <name evidence="6" type="ORF">DI392_11755</name>
</gene>
<dbReference type="Proteomes" id="UP000245362">
    <property type="component" value="Unassembled WGS sequence"/>
</dbReference>
<dbReference type="InterPro" id="IPR000700">
    <property type="entry name" value="PAS-assoc_C"/>
</dbReference>
<dbReference type="PANTHER" id="PTHR44757">
    <property type="entry name" value="DIGUANYLATE CYCLASE DGCP"/>
    <property type="match status" value="1"/>
</dbReference>
<dbReference type="NCBIfam" id="TIGR00254">
    <property type="entry name" value="GGDEF"/>
    <property type="match status" value="1"/>
</dbReference>
<dbReference type="Gene3D" id="3.30.70.270">
    <property type="match status" value="1"/>
</dbReference>
<dbReference type="Pfam" id="PF00990">
    <property type="entry name" value="GGDEF"/>
    <property type="match status" value="1"/>
</dbReference>
<dbReference type="Pfam" id="PF00563">
    <property type="entry name" value="EAL"/>
    <property type="match status" value="1"/>
</dbReference>
<dbReference type="PROSITE" id="PS50883">
    <property type="entry name" value="EAL"/>
    <property type="match status" value="1"/>
</dbReference>
<dbReference type="Gene3D" id="3.30.450.20">
    <property type="entry name" value="PAS domain"/>
    <property type="match status" value="2"/>
</dbReference>
<dbReference type="SMART" id="SM00091">
    <property type="entry name" value="PAS"/>
    <property type="match status" value="2"/>
</dbReference>
<evidence type="ECO:0000259" key="4">
    <source>
        <dbReference type="PROSITE" id="PS50883"/>
    </source>
</evidence>
<dbReference type="CDD" id="cd01949">
    <property type="entry name" value="GGDEF"/>
    <property type="match status" value="1"/>
</dbReference>
<dbReference type="CDD" id="cd01948">
    <property type="entry name" value="EAL"/>
    <property type="match status" value="1"/>
</dbReference>
<dbReference type="PANTHER" id="PTHR44757:SF4">
    <property type="entry name" value="DIGUANYLATE CYCLASE DGCE-RELATED"/>
    <property type="match status" value="1"/>
</dbReference>
<feature type="domain" description="PAC" evidence="3">
    <location>
        <begin position="581"/>
        <end position="629"/>
    </location>
</feature>
<feature type="transmembrane region" description="Helical" evidence="1">
    <location>
        <begin position="15"/>
        <end position="33"/>
    </location>
</feature>
<organism evidence="6 7">
    <name type="scientific">Vibrio albus</name>
    <dbReference type="NCBI Taxonomy" id="2200953"/>
    <lineage>
        <taxon>Bacteria</taxon>
        <taxon>Pseudomonadati</taxon>
        <taxon>Pseudomonadota</taxon>
        <taxon>Gammaproteobacteria</taxon>
        <taxon>Vibrionales</taxon>
        <taxon>Vibrionaceae</taxon>
        <taxon>Vibrio</taxon>
    </lineage>
</organism>
<dbReference type="SMART" id="SM00086">
    <property type="entry name" value="PAC"/>
    <property type="match status" value="2"/>
</dbReference>
<protein>
    <submittedName>
        <fullName evidence="6">GGDEF domain-containing protein</fullName>
    </submittedName>
</protein>
<dbReference type="SUPFAM" id="SSF55785">
    <property type="entry name" value="PYP-like sensor domain (PAS domain)"/>
    <property type="match status" value="1"/>
</dbReference>
<evidence type="ECO:0000259" key="3">
    <source>
        <dbReference type="PROSITE" id="PS50113"/>
    </source>
</evidence>
<evidence type="ECO:0000259" key="5">
    <source>
        <dbReference type="PROSITE" id="PS50887"/>
    </source>
</evidence>
<keyword evidence="1" id="KW-0812">Transmembrane</keyword>
<dbReference type="InterPro" id="IPR000014">
    <property type="entry name" value="PAS"/>
</dbReference>
<feature type="domain" description="PAC" evidence="3">
    <location>
        <begin position="454"/>
        <end position="506"/>
    </location>
</feature>
<keyword evidence="1" id="KW-1133">Transmembrane helix</keyword>
<dbReference type="InterPro" id="IPR001610">
    <property type="entry name" value="PAC"/>
</dbReference>
<dbReference type="InterPro" id="IPR000160">
    <property type="entry name" value="GGDEF_dom"/>
</dbReference>
<feature type="domain" description="GGDEF" evidence="5">
    <location>
        <begin position="661"/>
        <end position="794"/>
    </location>
</feature>
<dbReference type="Gene3D" id="3.20.20.450">
    <property type="entry name" value="EAL domain"/>
    <property type="match status" value="1"/>
</dbReference>
<dbReference type="EMBL" id="QFWT01000006">
    <property type="protein sequence ID" value="PWI32984.1"/>
    <property type="molecule type" value="Genomic_DNA"/>
</dbReference>
<dbReference type="InterPro" id="IPR052155">
    <property type="entry name" value="Biofilm_reg_signaling"/>
</dbReference>
<dbReference type="SMART" id="SM00267">
    <property type="entry name" value="GGDEF"/>
    <property type="match status" value="1"/>
</dbReference>
<dbReference type="SMART" id="SM00052">
    <property type="entry name" value="EAL"/>
    <property type="match status" value="1"/>
</dbReference>
<dbReference type="InterPro" id="IPR007487">
    <property type="entry name" value="ABC_transpt-TYRBP-like"/>
</dbReference>
<dbReference type="SUPFAM" id="SSF141868">
    <property type="entry name" value="EAL domain-like"/>
    <property type="match status" value="1"/>
</dbReference>
<dbReference type="InterPro" id="IPR035965">
    <property type="entry name" value="PAS-like_dom_sf"/>
</dbReference>
<name>A0A2U3B8D6_9VIBR</name>
<dbReference type="PROSITE" id="PS50887">
    <property type="entry name" value="GGDEF"/>
    <property type="match status" value="1"/>
</dbReference>
<dbReference type="Pfam" id="PF04392">
    <property type="entry name" value="ABC_sub_bind"/>
    <property type="match status" value="1"/>
</dbReference>
<dbReference type="CDD" id="cd00130">
    <property type="entry name" value="PAS"/>
    <property type="match status" value="1"/>
</dbReference>
<keyword evidence="1" id="KW-0472">Membrane</keyword>
<proteinExistence type="predicted"/>
<dbReference type="AlphaFoldDB" id="A0A2U3B8D6"/>
<evidence type="ECO:0000313" key="7">
    <source>
        <dbReference type="Proteomes" id="UP000245362"/>
    </source>
</evidence>
<feature type="domain" description="EAL" evidence="4">
    <location>
        <begin position="805"/>
        <end position="1062"/>
    </location>
</feature>
<feature type="transmembrane region" description="Helical" evidence="1">
    <location>
        <begin position="349"/>
        <end position="368"/>
    </location>
</feature>
<sequence>MNDTIKSPYSHETSVLRQLIVIFLLLWSVAAPAKSSKDVLVVHSYHQGFSWTDEFQAGLSHDLNGQGITYRALYLDTKRDQTPEYLRQLYRLYHAKLEEEQFEAVVVSDNNALNLMNRLGDLLGDTPVIFSGINGYQPDMHKALRATGVSSNIDLEENLALIQRVQPQAKRVTIISDYSVTGYAVRDQIDRFIQNHTNLSVQIEHMVPESYDELLERVSESDGINTAILFWGYYRDREGKPARLNIWKRVAESAASPVYLTHDSGMGYGAVGGVIQSARGQGETAAHMLREILGNPSAPLPPVRNGTPKTVLDYTAISQWNLTVPLEESVTLLNKPQSLTERYGSTLRLALSLILMMAVIILVLGYYLRRLYASENKAKHNQILLESMLDRSHQFVGILDSFGRVKLSNPRLQELISGKEFEPELPFWRHHALEKEAARRLRHYFESTDMQLVERFELEILSSTHGCMLLDVVLSPLPSEAGKLSQYMFEASDITTRVLTQQKLVEREATLRTYYDQQPVMMLTLDDNNRIQAVNQFAEELLGYNNMALLGHRLRDFYVDETSLPARQLLIQPQQNAKSVWRREIRYRHKDGQSLWIRENVRPIGEDGQLLVVGEDITEIRSLTEQLEYQARYDQLTEAFNRNHFELELEKSLREVEGHMRTHAMLYLDLDQLKVLNDTAGHEAGDAAIKFAAALVEQELPYSATLARMGGDEFAVLLRDCNEIGAQKIATAIIQVLSTSAFTWGNITLNITCSIGIRLIDHTADSPQMVHAQADTACHAAKDEGRNRYHVYHVDDADLRQRQQEMESVSLVHEALANDRLELFAQQILDLNDEDGQPKLHFEILVRIRNPEGEYISPGIFMPASEKYNIAHLIDRAVVTKTLAWLEAHPQAVEQLSFCSINLSGQTIGNRDFVRFLLNAIDESSVPSEKLCIEVTETAAMGNINQAVELFTRIKKKGCLIALDDFGSGLSSFGYLKKLPIDVVKIDGMFVRDMDTNQTDYVMVRSINDLVKQMGKRTVAEFVENTRIISRLTELGIDYAQGYVINRPKPLAELVDEILGTQYHLE</sequence>
<dbReference type="InterPro" id="IPR029787">
    <property type="entry name" value="Nucleotide_cyclase"/>
</dbReference>
<dbReference type="SUPFAM" id="SSF55073">
    <property type="entry name" value="Nucleotide cyclase"/>
    <property type="match status" value="1"/>
</dbReference>
<reference evidence="6 7" key="1">
    <citation type="submission" date="2018-05" db="EMBL/GenBank/DDBJ databases">
        <title>Vibrio limimaris sp. nov., isolated from marine sediment.</title>
        <authorList>
            <person name="Li C.-M."/>
        </authorList>
    </citation>
    <scope>NUCLEOTIDE SEQUENCE [LARGE SCALE GENOMIC DNA]</scope>
    <source>
        <strain evidence="6 7">E4404</strain>
    </source>
</reference>
<dbReference type="InterPro" id="IPR035919">
    <property type="entry name" value="EAL_sf"/>
</dbReference>
<dbReference type="PROSITE" id="PS50112">
    <property type="entry name" value="PAS"/>
    <property type="match status" value="1"/>
</dbReference>
<accession>A0A2U3B8D6</accession>
<dbReference type="PROSITE" id="PS50113">
    <property type="entry name" value="PAC"/>
    <property type="match status" value="2"/>
</dbReference>
<dbReference type="Pfam" id="PF13426">
    <property type="entry name" value="PAS_9"/>
    <property type="match status" value="1"/>
</dbReference>
<feature type="domain" description="PAS" evidence="2">
    <location>
        <begin position="507"/>
        <end position="561"/>
    </location>
</feature>